<keyword evidence="5 7" id="KW-0472">Membrane</keyword>
<name>A0A1I3CGL3_9FIRM</name>
<evidence type="ECO:0000256" key="1">
    <source>
        <dbReference type="ARBA" id="ARBA00004236"/>
    </source>
</evidence>
<evidence type="ECO:0000256" key="6">
    <source>
        <dbReference type="SAM" id="MobiDB-lite"/>
    </source>
</evidence>
<evidence type="ECO:0000313" key="9">
    <source>
        <dbReference type="Proteomes" id="UP000199287"/>
    </source>
</evidence>
<feature type="transmembrane region" description="Helical" evidence="7">
    <location>
        <begin position="20"/>
        <end position="45"/>
    </location>
</feature>
<dbReference type="Proteomes" id="UP000199287">
    <property type="component" value="Unassembled WGS sequence"/>
</dbReference>
<organism evidence="8 9">
    <name type="scientific">Tindallia magadiensis</name>
    <dbReference type="NCBI Taxonomy" id="69895"/>
    <lineage>
        <taxon>Bacteria</taxon>
        <taxon>Bacillati</taxon>
        <taxon>Bacillota</taxon>
        <taxon>Clostridia</taxon>
        <taxon>Peptostreptococcales</taxon>
        <taxon>Tindalliaceae</taxon>
        <taxon>Tindallia</taxon>
    </lineage>
</organism>
<keyword evidence="3 7" id="KW-0812">Transmembrane</keyword>
<dbReference type="RefSeq" id="WP_093370777.1">
    <property type="nucleotide sequence ID" value="NZ_FOQA01000002.1"/>
</dbReference>
<evidence type="ECO:0000256" key="5">
    <source>
        <dbReference type="ARBA" id="ARBA00023136"/>
    </source>
</evidence>
<protein>
    <submittedName>
        <fullName evidence="8">Sodium pump decarboxylases, gamma subunit</fullName>
    </submittedName>
</protein>
<dbReference type="STRING" id="69895.SAMN05192551_102388"/>
<dbReference type="GO" id="GO:0015081">
    <property type="term" value="F:sodium ion transmembrane transporter activity"/>
    <property type="evidence" value="ECO:0007669"/>
    <property type="project" value="InterPro"/>
</dbReference>
<keyword evidence="9" id="KW-1185">Reference proteome</keyword>
<feature type="region of interest" description="Disordered" evidence="6">
    <location>
        <begin position="57"/>
        <end position="92"/>
    </location>
</feature>
<dbReference type="GO" id="GO:0036376">
    <property type="term" value="P:sodium ion export across plasma membrane"/>
    <property type="evidence" value="ECO:0007669"/>
    <property type="project" value="InterPro"/>
</dbReference>
<keyword evidence="2" id="KW-1003">Cell membrane</keyword>
<dbReference type="GO" id="GO:0005886">
    <property type="term" value="C:plasma membrane"/>
    <property type="evidence" value="ECO:0007669"/>
    <property type="project" value="UniProtKB-SubCell"/>
</dbReference>
<dbReference type="OrthoDB" id="9880009at2"/>
<accession>A0A1I3CGL3</accession>
<dbReference type="InterPro" id="IPR005899">
    <property type="entry name" value="Na_pump_deCOase"/>
</dbReference>
<proteinExistence type="predicted"/>
<dbReference type="EMBL" id="FOQA01000002">
    <property type="protein sequence ID" value="SFH73690.1"/>
    <property type="molecule type" value="Genomic_DNA"/>
</dbReference>
<comment type="subcellular location">
    <subcellularLocation>
        <location evidence="1">Cell membrane</location>
    </subcellularLocation>
</comment>
<evidence type="ECO:0000313" key="8">
    <source>
        <dbReference type="EMBL" id="SFH73690.1"/>
    </source>
</evidence>
<dbReference type="AlphaFoldDB" id="A0A1I3CGL3"/>
<evidence type="ECO:0000256" key="3">
    <source>
        <dbReference type="ARBA" id="ARBA00022692"/>
    </source>
</evidence>
<sequence>MTLLERLSVASHEMTLAERFYASVQVAIMGIGIVFAALFMLFLIIKVLEKVVAQSDVDTKKKQEQPAAPAQTVTESEKSVSDEDAVAAAQEQ</sequence>
<dbReference type="Pfam" id="PF04277">
    <property type="entry name" value="OAD_gamma"/>
    <property type="match status" value="1"/>
</dbReference>
<evidence type="ECO:0000256" key="7">
    <source>
        <dbReference type="SAM" id="Phobius"/>
    </source>
</evidence>
<keyword evidence="4 7" id="KW-1133">Transmembrane helix</keyword>
<evidence type="ECO:0000256" key="4">
    <source>
        <dbReference type="ARBA" id="ARBA00022989"/>
    </source>
</evidence>
<reference evidence="9" key="1">
    <citation type="submission" date="2016-10" db="EMBL/GenBank/DDBJ databases">
        <authorList>
            <person name="Varghese N."/>
            <person name="Submissions S."/>
        </authorList>
    </citation>
    <scope>NUCLEOTIDE SEQUENCE [LARGE SCALE GENOMIC DNA]</scope>
    <source>
        <strain evidence="9">Z-7934</strain>
    </source>
</reference>
<evidence type="ECO:0000256" key="2">
    <source>
        <dbReference type="ARBA" id="ARBA00022475"/>
    </source>
</evidence>
<gene>
    <name evidence="8" type="ORF">SAMN05192551_102388</name>
</gene>